<dbReference type="EMBL" id="FOJT01000003">
    <property type="protein sequence ID" value="SFA98483.1"/>
    <property type="molecule type" value="Genomic_DNA"/>
</dbReference>
<protein>
    <submittedName>
        <fullName evidence="1">Uncharacterized protein</fullName>
    </submittedName>
</protein>
<name>A0A1I0XEX3_9FLAO</name>
<organism evidence="1 2">
    <name type="scientific">Flavobacterium swingsii</name>
    <dbReference type="NCBI Taxonomy" id="498292"/>
    <lineage>
        <taxon>Bacteria</taxon>
        <taxon>Pseudomonadati</taxon>
        <taxon>Bacteroidota</taxon>
        <taxon>Flavobacteriia</taxon>
        <taxon>Flavobacteriales</taxon>
        <taxon>Flavobacteriaceae</taxon>
        <taxon>Flavobacterium</taxon>
    </lineage>
</organism>
<dbReference type="AlphaFoldDB" id="A0A1I0XEX3"/>
<evidence type="ECO:0000313" key="1">
    <source>
        <dbReference type="EMBL" id="SFA98483.1"/>
    </source>
</evidence>
<dbReference type="STRING" id="498292.SAMN05660845_1156"/>
<dbReference type="RefSeq" id="WP_091474926.1">
    <property type="nucleotide sequence ID" value="NZ_FOJT01000003.1"/>
</dbReference>
<proteinExistence type="predicted"/>
<keyword evidence="2" id="KW-1185">Reference proteome</keyword>
<gene>
    <name evidence="1" type="ORF">SAMN05660845_1156</name>
</gene>
<dbReference type="OrthoDB" id="1330243at2"/>
<reference evidence="2" key="1">
    <citation type="submission" date="2016-10" db="EMBL/GenBank/DDBJ databases">
        <authorList>
            <person name="Varghese N."/>
            <person name="Submissions S."/>
        </authorList>
    </citation>
    <scope>NUCLEOTIDE SEQUENCE [LARGE SCALE GENOMIC DNA]</scope>
    <source>
        <strain evidence="2">DSM 21789</strain>
    </source>
</reference>
<accession>A0A1I0XEX3</accession>
<dbReference type="Proteomes" id="UP000199604">
    <property type="component" value="Unassembled WGS sequence"/>
</dbReference>
<evidence type="ECO:0000313" key="2">
    <source>
        <dbReference type="Proteomes" id="UP000199604"/>
    </source>
</evidence>
<sequence length="267" mass="28154">MIKNLHFIFFVFPIAVFSQVGINQPSPVEQVHVGGSTSTIRIDGLNSPNNSLNIGTNGSSRIFADVDGDLVLGSAANNIEILFNPFNYLDDPEDSGGANSNVITQTGTGTGFQAAGYPRQIGAGLSNFVLSKKAIVEINYSLSWKIVKNNTSNIDDGAARIFQTLMYLIKLDAPGAGLVTVDADGAPLILGYALGLNGQFYNNEVGANGANDQYFNTGTDYVKLPPGTYQPMFAAQIAVSITGGTGAVKAFVGGGQDEVQIVAHYYN</sequence>